<gene>
    <name evidence="1" type="ORF">ARALYDRAFT_902190</name>
</gene>
<dbReference type="Gramene" id="scaffold_401691.1">
    <property type="protein sequence ID" value="scaffold_401691.1"/>
    <property type="gene ID" value="scaffold_401691.1"/>
</dbReference>
<accession>D7LDM2</accession>
<keyword evidence="2" id="KW-1185">Reference proteome</keyword>
<reference evidence="2" key="1">
    <citation type="journal article" date="2011" name="Nat. Genet.">
        <title>The Arabidopsis lyrata genome sequence and the basis of rapid genome size change.</title>
        <authorList>
            <person name="Hu T.T."/>
            <person name="Pattyn P."/>
            <person name="Bakker E.G."/>
            <person name="Cao J."/>
            <person name="Cheng J.-F."/>
            <person name="Clark R.M."/>
            <person name="Fahlgren N."/>
            <person name="Fawcett J.A."/>
            <person name="Grimwood J."/>
            <person name="Gundlach H."/>
            <person name="Haberer G."/>
            <person name="Hollister J.D."/>
            <person name="Ossowski S."/>
            <person name="Ottilar R.P."/>
            <person name="Salamov A.A."/>
            <person name="Schneeberger K."/>
            <person name="Spannagl M."/>
            <person name="Wang X."/>
            <person name="Yang L."/>
            <person name="Nasrallah M.E."/>
            <person name="Bergelson J."/>
            <person name="Carrington J.C."/>
            <person name="Gaut B.S."/>
            <person name="Schmutz J."/>
            <person name="Mayer K.F.X."/>
            <person name="Van de Peer Y."/>
            <person name="Grigoriev I.V."/>
            <person name="Nordborg M."/>
            <person name="Weigel D."/>
            <person name="Guo Y.-L."/>
        </authorList>
    </citation>
    <scope>NUCLEOTIDE SEQUENCE [LARGE SCALE GENOMIC DNA]</scope>
    <source>
        <strain evidence="2">cv. MN47</strain>
    </source>
</reference>
<evidence type="ECO:0000313" key="1">
    <source>
        <dbReference type="EMBL" id="EFH55593.1"/>
    </source>
</evidence>
<dbReference type="HOGENOM" id="CLU_2076314_0_0_1"/>
<name>D7LDM2_ARALL</name>
<dbReference type="AlphaFoldDB" id="D7LDM2"/>
<dbReference type="Proteomes" id="UP000008694">
    <property type="component" value="Unassembled WGS sequence"/>
</dbReference>
<organism evidence="2">
    <name type="scientific">Arabidopsis lyrata subsp. lyrata</name>
    <name type="common">Lyre-leaved rock-cress</name>
    <dbReference type="NCBI Taxonomy" id="81972"/>
    <lineage>
        <taxon>Eukaryota</taxon>
        <taxon>Viridiplantae</taxon>
        <taxon>Streptophyta</taxon>
        <taxon>Embryophyta</taxon>
        <taxon>Tracheophyta</taxon>
        <taxon>Spermatophyta</taxon>
        <taxon>Magnoliopsida</taxon>
        <taxon>eudicotyledons</taxon>
        <taxon>Gunneridae</taxon>
        <taxon>Pentapetalae</taxon>
        <taxon>rosids</taxon>
        <taxon>malvids</taxon>
        <taxon>Brassicales</taxon>
        <taxon>Brassicaceae</taxon>
        <taxon>Camelineae</taxon>
        <taxon>Arabidopsis</taxon>
    </lineage>
</organism>
<evidence type="ECO:0000313" key="2">
    <source>
        <dbReference type="Proteomes" id="UP000008694"/>
    </source>
</evidence>
<sequence length="118" mass="13173">MGSKDVGMQSSIAGTKNATIKLLVQGTAAPKRVVKTSVSTSTFARGKISKFAKNSRKMHFRDLESQWTRNCRYSCVSLLYSLDRPQNLIGRVHFSQIEKNIKDISSLAIALMLEKVRP</sequence>
<dbReference type="EMBL" id="GL348716">
    <property type="protein sequence ID" value="EFH55593.1"/>
    <property type="molecule type" value="Genomic_DNA"/>
</dbReference>
<dbReference type="STRING" id="81972.D7LDM2"/>
<proteinExistence type="predicted"/>
<protein>
    <submittedName>
        <fullName evidence="1">Uncharacterized protein</fullName>
    </submittedName>
</protein>